<dbReference type="InterPro" id="IPR027417">
    <property type="entry name" value="P-loop_NTPase"/>
</dbReference>
<evidence type="ECO:0000256" key="2">
    <source>
        <dbReference type="SAM" id="MobiDB-lite"/>
    </source>
</evidence>
<evidence type="ECO:0000256" key="1">
    <source>
        <dbReference type="ARBA" id="ARBA00022737"/>
    </source>
</evidence>
<dbReference type="PANTHER" id="PTHR10039:SF17">
    <property type="entry name" value="FUNGAL STAND N-TERMINAL GOODBYE DOMAIN-CONTAINING PROTEIN-RELATED"/>
    <property type="match status" value="1"/>
</dbReference>
<feature type="signal peptide" evidence="3">
    <location>
        <begin position="1"/>
        <end position="23"/>
    </location>
</feature>
<dbReference type="AlphaFoldDB" id="A0AAD5W1F1"/>
<feature type="chain" id="PRO_5041931696" description="Nephrocystin 3-like N-terminal domain-containing protein" evidence="3">
    <location>
        <begin position="24"/>
        <end position="817"/>
    </location>
</feature>
<evidence type="ECO:0000259" key="4">
    <source>
        <dbReference type="Pfam" id="PF24883"/>
    </source>
</evidence>
<organism evidence="5 6">
    <name type="scientific">Leucocoprinus birnbaumii</name>
    <dbReference type="NCBI Taxonomy" id="56174"/>
    <lineage>
        <taxon>Eukaryota</taxon>
        <taxon>Fungi</taxon>
        <taxon>Dikarya</taxon>
        <taxon>Basidiomycota</taxon>
        <taxon>Agaricomycotina</taxon>
        <taxon>Agaricomycetes</taxon>
        <taxon>Agaricomycetidae</taxon>
        <taxon>Agaricales</taxon>
        <taxon>Agaricineae</taxon>
        <taxon>Agaricaceae</taxon>
        <taxon>Leucocoprinus</taxon>
    </lineage>
</organism>
<evidence type="ECO:0000256" key="3">
    <source>
        <dbReference type="SAM" id="SignalP"/>
    </source>
</evidence>
<dbReference type="Pfam" id="PF24883">
    <property type="entry name" value="NPHP3_N"/>
    <property type="match status" value="1"/>
</dbReference>
<keyword evidence="3" id="KW-0732">Signal</keyword>
<dbReference type="SUPFAM" id="SSF52540">
    <property type="entry name" value="P-loop containing nucleoside triphosphate hydrolases"/>
    <property type="match status" value="1"/>
</dbReference>
<dbReference type="EMBL" id="JANIEX010000071">
    <property type="protein sequence ID" value="KAJ3574355.1"/>
    <property type="molecule type" value="Genomic_DNA"/>
</dbReference>
<keyword evidence="6" id="KW-1185">Reference proteome</keyword>
<gene>
    <name evidence="5" type="ORF">NP233_g1836</name>
</gene>
<feature type="compositionally biased region" description="Polar residues" evidence="2">
    <location>
        <begin position="31"/>
        <end position="54"/>
    </location>
</feature>
<reference evidence="5" key="1">
    <citation type="submission" date="2022-07" db="EMBL/GenBank/DDBJ databases">
        <title>Genome Sequence of Leucocoprinus birnbaumii.</title>
        <authorList>
            <person name="Buettner E."/>
        </authorList>
    </citation>
    <scope>NUCLEOTIDE SEQUENCE</scope>
    <source>
        <strain evidence="5">VT141</strain>
    </source>
</reference>
<proteinExistence type="predicted"/>
<dbReference type="Proteomes" id="UP001213000">
    <property type="component" value="Unassembled WGS sequence"/>
</dbReference>
<dbReference type="Gene3D" id="3.40.50.300">
    <property type="entry name" value="P-loop containing nucleotide triphosphate hydrolases"/>
    <property type="match status" value="1"/>
</dbReference>
<name>A0AAD5W1F1_9AGAR</name>
<comment type="caution">
    <text evidence="5">The sequence shown here is derived from an EMBL/GenBank/DDBJ whole genome shotgun (WGS) entry which is preliminary data.</text>
</comment>
<evidence type="ECO:0000313" key="6">
    <source>
        <dbReference type="Proteomes" id="UP001213000"/>
    </source>
</evidence>
<evidence type="ECO:0000313" key="5">
    <source>
        <dbReference type="EMBL" id="KAJ3574355.1"/>
    </source>
</evidence>
<feature type="compositionally biased region" description="Basic residues" evidence="2">
    <location>
        <begin position="57"/>
        <end position="66"/>
    </location>
</feature>
<sequence>MFSRIETVILCFVVWAWLRRTNHTENRLNAPITQEQSTGHETPSLHPKSSSSEITKNRKSRSRNFKSSKATLHNSSPRGGAQPSTLAAPGYNPLANHDISPPMSATATATNVSVDDTVLGLSQRERILQGSANQDHEMFQVDAHDFIINNPVMIDTTNDDFLKEFALHTLRGAELDSSARDPPPRCHPGTRLKIIERMRARLHDPIKRAQWLVGPAGVGKSAIMQTVAELEQQASSLLATLFFSAPNGRNDPSRVMATLASQIARQHEGYRRYIRAKIRVDPHLWDKSIKTQFNDLIVEPFAVGQVYRGKTAIFIFIDGLDECKGQQEQLHLLDLIFTSTIKYPEAPFLWVIASRPELHIKNFFETHPFSDQLEVSIDSAEACQDVERFVRSEFQQIRQQNPLVKSLYKEWPPEYLLLQFLSTILGLFAYAETAMRYIADMTASDPISRFKTIMDLINNASSPQTSDEAQPTARLDTLYHYILSQTSPKHLPHVEEILAFVIFARDVQFSLTEKSFGFMCDWLGMPPHVAYAALSQLHSTIYVPHPRDATRDDKQIRIYHKSFSEFLLDKRRSGIAIGSSSDEHHRSRSRAVRILRDIPYLRSPGHQAHKNIALSCLYQIGFAADYSQRGLYFSASWEVHHMSSLPANLSLPEIAHILKVSQFDPRDDYGAMSEQSLRLLFGSNNAKLTKLLRDEGALQDIPLGLLDREYIRQNDKLVFGIADTKRTPGPGYPDFKLRPDFRVSVNTTFSEFHSTFREKLLSHLECASSRELARVFIGTEFTGIIKFINPIIPDALPGSQIHYLMYDFKTIRQRLEK</sequence>
<feature type="region of interest" description="Disordered" evidence="2">
    <location>
        <begin position="29"/>
        <end position="105"/>
    </location>
</feature>
<dbReference type="PANTHER" id="PTHR10039">
    <property type="entry name" value="AMELOGENIN"/>
    <property type="match status" value="1"/>
</dbReference>
<feature type="compositionally biased region" description="Polar residues" evidence="2">
    <location>
        <begin position="70"/>
        <end position="85"/>
    </location>
</feature>
<feature type="domain" description="Nephrocystin 3-like N-terminal" evidence="4">
    <location>
        <begin position="207"/>
        <end position="355"/>
    </location>
</feature>
<protein>
    <recommendedName>
        <fullName evidence="4">Nephrocystin 3-like N-terminal domain-containing protein</fullName>
    </recommendedName>
</protein>
<dbReference type="InterPro" id="IPR056884">
    <property type="entry name" value="NPHP3-like_N"/>
</dbReference>
<keyword evidence="1" id="KW-0677">Repeat</keyword>
<accession>A0AAD5W1F1</accession>